<dbReference type="Proteomes" id="UP000578688">
    <property type="component" value="Unassembled WGS sequence"/>
</dbReference>
<dbReference type="Gene3D" id="3.40.50.720">
    <property type="entry name" value="NAD(P)-binding Rossmann-like Domain"/>
    <property type="match status" value="1"/>
</dbReference>
<dbReference type="AlphaFoldDB" id="A0A7Y9XLG6"/>
<dbReference type="SUPFAM" id="SSF51735">
    <property type="entry name" value="NAD(P)-binding Rossmann-fold domains"/>
    <property type="match status" value="1"/>
</dbReference>
<sequence length="208" mass="22227">MSETNVIEKIALYGAPDRMTDALLEAMASKGLQAIVIVDDPTDIAARPKLSAKSGNPFDAASVARSVAGADAVIAVLSSRQLRAGCDSNGFERTYDAIIALLEGLPSARVQRLLLIGDHSWLDDAAHLPGEKVEHLQHSLHKSPLAWTLVDVPGHRPSDSQGTARDGDHTAIITLQRYACSVIDQCLLGTSVNQRLHVDARPQAEEAP</sequence>
<evidence type="ECO:0000313" key="2">
    <source>
        <dbReference type="EMBL" id="NYH73510.1"/>
    </source>
</evidence>
<keyword evidence="3" id="KW-1185">Reference proteome</keyword>
<dbReference type="Pfam" id="PF13460">
    <property type="entry name" value="NAD_binding_10"/>
    <property type="match status" value="1"/>
</dbReference>
<gene>
    <name evidence="2" type="ORF">FHR27_002120</name>
</gene>
<dbReference type="InterPro" id="IPR016040">
    <property type="entry name" value="NAD(P)-bd_dom"/>
</dbReference>
<proteinExistence type="predicted"/>
<feature type="domain" description="NAD(P)-binding" evidence="1">
    <location>
        <begin position="22"/>
        <end position="150"/>
    </location>
</feature>
<comment type="caution">
    <text evidence="2">The sequence shown here is derived from an EMBL/GenBank/DDBJ whole genome shotgun (WGS) entry which is preliminary data.</text>
</comment>
<organism evidence="2 3">
    <name type="scientific">Phytopseudomonas flavescens</name>
    <dbReference type="NCBI Taxonomy" id="29435"/>
    <lineage>
        <taxon>Bacteria</taxon>
        <taxon>Pseudomonadati</taxon>
        <taxon>Pseudomonadota</taxon>
        <taxon>Gammaproteobacteria</taxon>
        <taxon>Pseudomonadales</taxon>
        <taxon>Pseudomonadaceae</taxon>
        <taxon>Phytopseudomonas</taxon>
    </lineage>
</organism>
<reference evidence="2 3" key="1">
    <citation type="submission" date="2020-07" db="EMBL/GenBank/DDBJ databases">
        <title>Genomic analyses of the natural microbiome of Caenorhabditis elegans.</title>
        <authorList>
            <person name="Samuel B."/>
        </authorList>
    </citation>
    <scope>NUCLEOTIDE SEQUENCE [LARGE SCALE GENOMIC DNA]</scope>
    <source>
        <strain evidence="2 3">BIGb0408</strain>
    </source>
</reference>
<name>A0A7Y9XLG6_9GAMM</name>
<protein>
    <recommendedName>
        <fullName evidence="1">NAD(P)-binding domain-containing protein</fullName>
    </recommendedName>
</protein>
<evidence type="ECO:0000259" key="1">
    <source>
        <dbReference type="Pfam" id="PF13460"/>
    </source>
</evidence>
<accession>A0A7Y9XLG6</accession>
<evidence type="ECO:0000313" key="3">
    <source>
        <dbReference type="Proteomes" id="UP000578688"/>
    </source>
</evidence>
<dbReference type="EMBL" id="JACBYV010000001">
    <property type="protein sequence ID" value="NYH73510.1"/>
    <property type="molecule type" value="Genomic_DNA"/>
</dbReference>
<dbReference type="RefSeq" id="WP_042555675.1">
    <property type="nucleotide sequence ID" value="NZ_JACBYV010000001.1"/>
</dbReference>
<dbReference type="InterPro" id="IPR036291">
    <property type="entry name" value="NAD(P)-bd_dom_sf"/>
</dbReference>